<sequence length="127" mass="14669">MDPGNFTYVLKYIHIEKEVKLCPKRIIFAELMHHCVQSSPKKMSWRNIYLLVLLLTDLSHTCENVKKKCRYVKPSVLVLRLTCNYILRLYTVKSGTPQKNPTLHSSSSPPLASSKFAVPYLPRQGMF</sequence>
<evidence type="ECO:0000313" key="2">
    <source>
        <dbReference type="Proteomes" id="UP000827986"/>
    </source>
</evidence>
<dbReference type="Proteomes" id="UP000827986">
    <property type="component" value="Unassembled WGS sequence"/>
</dbReference>
<accession>A0A9D3WRA5</accession>
<comment type="caution">
    <text evidence="1">The sequence shown here is derived from an EMBL/GenBank/DDBJ whole genome shotgun (WGS) entry which is preliminary data.</text>
</comment>
<protein>
    <submittedName>
        <fullName evidence="1">Uncharacterized protein</fullName>
    </submittedName>
</protein>
<gene>
    <name evidence="1" type="ORF">KIL84_023296</name>
</gene>
<evidence type="ECO:0000313" key="1">
    <source>
        <dbReference type="EMBL" id="KAH1165737.1"/>
    </source>
</evidence>
<name>A0A9D3WRA5_9SAUR</name>
<organism evidence="1 2">
    <name type="scientific">Mauremys mutica</name>
    <name type="common">yellowpond turtle</name>
    <dbReference type="NCBI Taxonomy" id="74926"/>
    <lineage>
        <taxon>Eukaryota</taxon>
        <taxon>Metazoa</taxon>
        <taxon>Chordata</taxon>
        <taxon>Craniata</taxon>
        <taxon>Vertebrata</taxon>
        <taxon>Euteleostomi</taxon>
        <taxon>Archelosauria</taxon>
        <taxon>Testudinata</taxon>
        <taxon>Testudines</taxon>
        <taxon>Cryptodira</taxon>
        <taxon>Durocryptodira</taxon>
        <taxon>Testudinoidea</taxon>
        <taxon>Geoemydidae</taxon>
        <taxon>Geoemydinae</taxon>
        <taxon>Mauremys</taxon>
    </lineage>
</organism>
<dbReference type="EMBL" id="JAHDVG010000488">
    <property type="protein sequence ID" value="KAH1165737.1"/>
    <property type="molecule type" value="Genomic_DNA"/>
</dbReference>
<dbReference type="AlphaFoldDB" id="A0A9D3WRA5"/>
<proteinExistence type="predicted"/>
<keyword evidence="2" id="KW-1185">Reference proteome</keyword>
<reference evidence="1" key="1">
    <citation type="submission" date="2021-09" db="EMBL/GenBank/DDBJ databases">
        <title>The genome of Mauremys mutica provides insights into the evolution of semi-aquatic lifestyle.</title>
        <authorList>
            <person name="Gong S."/>
            <person name="Gao Y."/>
        </authorList>
    </citation>
    <scope>NUCLEOTIDE SEQUENCE</scope>
    <source>
        <strain evidence="1">MM-2020</strain>
        <tissue evidence="1">Muscle</tissue>
    </source>
</reference>